<reference evidence="1 2" key="1">
    <citation type="submission" date="2018-02" db="EMBL/GenBank/DDBJ databases">
        <title>Sphingobacterium KA21.</title>
        <authorList>
            <person name="Vasarhelyi B.M."/>
            <person name="Deshmukh S."/>
            <person name="Balint B."/>
            <person name="Kukolya J."/>
        </authorList>
    </citation>
    <scope>NUCLEOTIDE SEQUENCE [LARGE SCALE GENOMIC DNA]</scope>
    <source>
        <strain evidence="1 2">Ka21</strain>
    </source>
</reference>
<name>A0ABR9T1D9_9SPHI</name>
<comment type="caution">
    <text evidence="1">The sequence shown here is derived from an EMBL/GenBank/DDBJ whole genome shotgun (WGS) entry which is preliminary data.</text>
</comment>
<evidence type="ECO:0000313" key="1">
    <source>
        <dbReference type="EMBL" id="MBE8719160.1"/>
    </source>
</evidence>
<organism evidence="1 2">
    <name type="scientific">Sphingobacterium pedocola</name>
    <dbReference type="NCBI Taxonomy" id="2082722"/>
    <lineage>
        <taxon>Bacteria</taxon>
        <taxon>Pseudomonadati</taxon>
        <taxon>Bacteroidota</taxon>
        <taxon>Sphingobacteriia</taxon>
        <taxon>Sphingobacteriales</taxon>
        <taxon>Sphingobacteriaceae</taxon>
        <taxon>Sphingobacterium</taxon>
    </lineage>
</organism>
<accession>A0ABR9T1D9</accession>
<dbReference type="InterPro" id="IPR041055">
    <property type="entry name" value="Kinase-PolyVal"/>
</dbReference>
<keyword evidence="2" id="KW-1185">Reference proteome</keyword>
<dbReference type="Pfam" id="PF18762">
    <property type="entry name" value="Kinase-PolyVal"/>
    <property type="match status" value="1"/>
</dbReference>
<sequence>MYRHDGYSVIKLNSGIFYEFWFDYFNSILIHNYFFSSTSYEFLGFRFYNDSLVAVVKQDFILSDEVTDLALLKQFMVYNTFSNVRNNDYESKLYGIILEDLHDENVLFKMGYSTSLIQCSI</sequence>
<proteinExistence type="predicted"/>
<evidence type="ECO:0000313" key="2">
    <source>
        <dbReference type="Proteomes" id="UP000618319"/>
    </source>
</evidence>
<gene>
    <name evidence="1" type="ORF">C4F40_00255</name>
</gene>
<dbReference type="Proteomes" id="UP000618319">
    <property type="component" value="Unassembled WGS sequence"/>
</dbReference>
<protein>
    <submittedName>
        <fullName evidence="1">Uncharacterized protein</fullName>
    </submittedName>
</protein>
<dbReference type="EMBL" id="PSKQ01000007">
    <property type="protein sequence ID" value="MBE8719160.1"/>
    <property type="molecule type" value="Genomic_DNA"/>
</dbReference>